<evidence type="ECO:0000256" key="2">
    <source>
        <dbReference type="ARBA" id="ARBA00006856"/>
    </source>
</evidence>
<dbReference type="SUPFAM" id="SSF48371">
    <property type="entry name" value="ARM repeat"/>
    <property type="match status" value="1"/>
</dbReference>
<keyword evidence="5" id="KW-0539">Nucleus</keyword>
<dbReference type="InterPro" id="IPR003890">
    <property type="entry name" value="MIF4G-like_typ-3"/>
</dbReference>
<evidence type="ECO:0000313" key="8">
    <source>
        <dbReference type="EMBL" id="CAI6358713.1"/>
    </source>
</evidence>
<evidence type="ECO:0000256" key="3">
    <source>
        <dbReference type="ARBA" id="ARBA00022664"/>
    </source>
</evidence>
<dbReference type="InterPro" id="IPR016024">
    <property type="entry name" value="ARM-type_fold"/>
</dbReference>
<dbReference type="GO" id="GO:0071013">
    <property type="term" value="C:catalytic step 2 spliceosome"/>
    <property type="evidence" value="ECO:0007669"/>
    <property type="project" value="TreeGrafter"/>
</dbReference>
<sequence length="536" mass="62870">MFELYSDTEEPQQLPRDFYAQRRNYSKDNNAKNMDNNKYDGFRISEQRSYWKKLSIDIETTITKLNHGNIRSTSRKLLKLNIMRGRGLLCRSIMESQSHSPNFTHIYATLVSFIDQNFPNVTELLLVRCIYVFTDAYKCKRENKYVPPVLLIAHLVQNNVARDCRLILEIIQLLIKTPNLHSIGLVDNILKVCGEKLNSNPQNDLHLKCTFDKLQNISQDDHIDESVQCLARTILLTYKNLNEDEQQLSVDHHKQYSHFGILDKNYDPQFELNNFVYDLDFRSNEIIYKIRSKEILKSIRKTYYFSNYNIDEFADDEDECETQTDVLKLCSRLATKKIICMMVNSNSHPYEIALELMAIKMKPGQEIVLCLEYLEYCFEKKAVFNKHFADIIQICCTLNPYMVASLELIFRLIVNVVEQSQMNSLKNLAKLFAQLLSSNSISWKIFSAARLSKIIYSYHYQEYFTELFKRLILLMGRNAVKKRILDPSLQQSFTGLLPLKEGLYSNFFFCYIFLASINLYDVIVPFQESLRRDISV</sequence>
<dbReference type="PANTHER" id="PTHR18034">
    <property type="entry name" value="CELL CYCLE CONTROL PROTEIN CWF22-RELATED"/>
    <property type="match status" value="1"/>
</dbReference>
<evidence type="ECO:0000256" key="4">
    <source>
        <dbReference type="ARBA" id="ARBA00023187"/>
    </source>
</evidence>
<gene>
    <name evidence="8" type="ORF">MEUPH1_LOCUS14202</name>
</gene>
<keyword evidence="6" id="KW-0472">Membrane</keyword>
<dbReference type="AlphaFoldDB" id="A0AAV0WSA7"/>
<reference evidence="8 9" key="1">
    <citation type="submission" date="2023-01" db="EMBL/GenBank/DDBJ databases">
        <authorList>
            <person name="Whitehead M."/>
        </authorList>
    </citation>
    <scope>NUCLEOTIDE SEQUENCE [LARGE SCALE GENOMIC DNA]</scope>
</reference>
<dbReference type="InterPro" id="IPR050781">
    <property type="entry name" value="CWC22_splicing_factor"/>
</dbReference>
<dbReference type="GO" id="GO:0003723">
    <property type="term" value="F:RNA binding"/>
    <property type="evidence" value="ECO:0007669"/>
    <property type="project" value="InterPro"/>
</dbReference>
<evidence type="ECO:0000256" key="6">
    <source>
        <dbReference type="SAM" id="Phobius"/>
    </source>
</evidence>
<dbReference type="Gene3D" id="1.25.40.180">
    <property type="match status" value="1"/>
</dbReference>
<dbReference type="Proteomes" id="UP001160148">
    <property type="component" value="Unassembled WGS sequence"/>
</dbReference>
<dbReference type="PROSITE" id="PS51366">
    <property type="entry name" value="MI"/>
    <property type="match status" value="1"/>
</dbReference>
<comment type="caution">
    <text evidence="8">The sequence shown here is derived from an EMBL/GenBank/DDBJ whole genome shotgun (WGS) entry which is preliminary data.</text>
</comment>
<dbReference type="SMART" id="SM00543">
    <property type="entry name" value="MIF4G"/>
    <property type="match status" value="1"/>
</dbReference>
<dbReference type="GO" id="GO:0016607">
    <property type="term" value="C:nuclear speck"/>
    <property type="evidence" value="ECO:0007669"/>
    <property type="project" value="UniProtKB-SubCell"/>
</dbReference>
<dbReference type="GO" id="GO:0000398">
    <property type="term" value="P:mRNA splicing, via spliceosome"/>
    <property type="evidence" value="ECO:0007669"/>
    <property type="project" value="TreeGrafter"/>
</dbReference>
<keyword evidence="6" id="KW-0812">Transmembrane</keyword>
<feature type="transmembrane region" description="Helical" evidence="6">
    <location>
        <begin position="503"/>
        <end position="523"/>
    </location>
</feature>
<evidence type="ECO:0000256" key="5">
    <source>
        <dbReference type="ARBA" id="ARBA00023242"/>
    </source>
</evidence>
<accession>A0AAV0WSA7</accession>
<dbReference type="PANTHER" id="PTHR18034:SF3">
    <property type="entry name" value="PRE-MRNA-SPLICING FACTOR CWC22 HOMOLOG"/>
    <property type="match status" value="1"/>
</dbReference>
<evidence type="ECO:0000259" key="7">
    <source>
        <dbReference type="PROSITE" id="PS51366"/>
    </source>
</evidence>
<keyword evidence="3" id="KW-0507">mRNA processing</keyword>
<name>A0AAV0WSA7_9HEMI</name>
<protein>
    <recommendedName>
        <fullName evidence="7">MI domain-containing protein</fullName>
    </recommendedName>
</protein>
<feature type="domain" description="MI" evidence="7">
    <location>
        <begin position="333"/>
        <end position="451"/>
    </location>
</feature>
<dbReference type="Pfam" id="PF02847">
    <property type="entry name" value="MA3"/>
    <property type="match status" value="1"/>
</dbReference>
<dbReference type="EMBL" id="CARXXK010000002">
    <property type="protein sequence ID" value="CAI6358713.1"/>
    <property type="molecule type" value="Genomic_DNA"/>
</dbReference>
<comment type="similarity">
    <text evidence="2">Belongs to the CWC22 family.</text>
</comment>
<dbReference type="InterPro" id="IPR003891">
    <property type="entry name" value="Initiation_fac_eIF4g_MI"/>
</dbReference>
<evidence type="ECO:0000313" key="9">
    <source>
        <dbReference type="Proteomes" id="UP001160148"/>
    </source>
</evidence>
<proteinExistence type="inferred from homology"/>
<organism evidence="8 9">
    <name type="scientific">Macrosiphum euphorbiae</name>
    <name type="common">potato aphid</name>
    <dbReference type="NCBI Taxonomy" id="13131"/>
    <lineage>
        <taxon>Eukaryota</taxon>
        <taxon>Metazoa</taxon>
        <taxon>Ecdysozoa</taxon>
        <taxon>Arthropoda</taxon>
        <taxon>Hexapoda</taxon>
        <taxon>Insecta</taxon>
        <taxon>Pterygota</taxon>
        <taxon>Neoptera</taxon>
        <taxon>Paraneoptera</taxon>
        <taxon>Hemiptera</taxon>
        <taxon>Sternorrhyncha</taxon>
        <taxon>Aphidomorpha</taxon>
        <taxon>Aphidoidea</taxon>
        <taxon>Aphididae</taxon>
        <taxon>Macrosiphini</taxon>
        <taxon>Macrosiphum</taxon>
    </lineage>
</organism>
<comment type="subcellular location">
    <subcellularLocation>
        <location evidence="1">Nucleus speckle</location>
    </subcellularLocation>
</comment>
<keyword evidence="4" id="KW-0508">mRNA splicing</keyword>
<keyword evidence="6" id="KW-1133">Transmembrane helix</keyword>
<keyword evidence="9" id="KW-1185">Reference proteome</keyword>
<evidence type="ECO:0000256" key="1">
    <source>
        <dbReference type="ARBA" id="ARBA00004324"/>
    </source>
</evidence>